<dbReference type="RefSeq" id="WP_152851366.1">
    <property type="nucleotide sequence ID" value="NZ_JACHDD010000003.1"/>
</dbReference>
<name>A0A6I1PUM9_PARAM</name>
<organism evidence="3 4">
    <name type="scientific">Paraburkholderia atlantica</name>
    <dbReference type="NCBI Taxonomy" id="2654982"/>
    <lineage>
        <taxon>Bacteria</taxon>
        <taxon>Pseudomonadati</taxon>
        <taxon>Pseudomonadota</taxon>
        <taxon>Betaproteobacteria</taxon>
        <taxon>Burkholderiales</taxon>
        <taxon>Burkholderiaceae</taxon>
        <taxon>Paraburkholderia</taxon>
    </lineage>
</organism>
<keyword evidence="2" id="KW-0812">Transmembrane</keyword>
<feature type="compositionally biased region" description="Basic and acidic residues" evidence="1">
    <location>
        <begin position="84"/>
        <end position="98"/>
    </location>
</feature>
<gene>
    <name evidence="3" type="ORF">HDG40_001589</name>
</gene>
<sequence length="98" mass="10410">MIRRALINRKNISFVAWVAIGTGSVFLSLALPLPALGAFVVGACCAYAGRTGRWQGVNPVAGLLEHKQPGVVDDVDQQPPAMHSTHEASETQDEAATR</sequence>
<comment type="caution">
    <text evidence="3">The sequence shown here is derived from an EMBL/GenBank/DDBJ whole genome shotgun (WGS) entry which is preliminary data.</text>
</comment>
<feature type="transmembrane region" description="Helical" evidence="2">
    <location>
        <begin position="12"/>
        <end position="31"/>
    </location>
</feature>
<dbReference type="Proteomes" id="UP000592780">
    <property type="component" value="Unassembled WGS sequence"/>
</dbReference>
<feature type="region of interest" description="Disordered" evidence="1">
    <location>
        <begin position="71"/>
        <end position="98"/>
    </location>
</feature>
<evidence type="ECO:0000256" key="1">
    <source>
        <dbReference type="SAM" id="MobiDB-lite"/>
    </source>
</evidence>
<keyword evidence="2" id="KW-1133">Transmembrane helix</keyword>
<dbReference type="AlphaFoldDB" id="A0A6I1PUM9"/>
<keyword evidence="4" id="KW-1185">Reference proteome</keyword>
<evidence type="ECO:0000256" key="2">
    <source>
        <dbReference type="SAM" id="Phobius"/>
    </source>
</evidence>
<accession>A0A6I1PUM9</accession>
<evidence type="ECO:0000313" key="3">
    <source>
        <dbReference type="EMBL" id="MBB5423445.1"/>
    </source>
</evidence>
<reference evidence="3 4" key="1">
    <citation type="submission" date="2020-08" db="EMBL/GenBank/DDBJ databases">
        <title>Genomic Encyclopedia of Type Strains, Phase IV (KMG-V): Genome sequencing to study the core and pangenomes of soil and plant-associated prokaryotes.</title>
        <authorList>
            <person name="Whitman W."/>
        </authorList>
    </citation>
    <scope>NUCLEOTIDE SEQUENCE [LARGE SCALE GENOMIC DNA]</scope>
    <source>
        <strain evidence="3 4">JPY158</strain>
    </source>
</reference>
<evidence type="ECO:0000313" key="4">
    <source>
        <dbReference type="Proteomes" id="UP000592780"/>
    </source>
</evidence>
<protein>
    <submittedName>
        <fullName evidence="3">Uncharacterized protein</fullName>
    </submittedName>
</protein>
<keyword evidence="2" id="KW-0472">Membrane</keyword>
<dbReference type="EMBL" id="JACHDD010000003">
    <property type="protein sequence ID" value="MBB5423445.1"/>
    <property type="molecule type" value="Genomic_DNA"/>
</dbReference>
<proteinExistence type="predicted"/>